<sequence length="117" mass="14126">MKSFNKYYNDLKPELHASINNTFKLSEVKKQFERKIVELLSEIYGEEELPYKVEEKINFVPKEPPYFNLDDDLKDFLNDDLEDSDLKPIIEKIAKDYNDRYIHIEKSDQDNETFRKQ</sequence>
<evidence type="ECO:0000313" key="4">
    <source>
        <dbReference type="Proteomes" id="UP000297288"/>
    </source>
</evidence>
<dbReference type="Proteomes" id="UP000199322">
    <property type="component" value="Unassembled WGS sequence"/>
</dbReference>
<dbReference type="EMBL" id="FMYV01000004">
    <property type="protein sequence ID" value="SDC50854.1"/>
    <property type="molecule type" value="Genomic_DNA"/>
</dbReference>
<evidence type="ECO:0000313" key="2">
    <source>
        <dbReference type="EMBL" id="TGG87495.1"/>
    </source>
</evidence>
<keyword evidence="3" id="KW-1185">Reference proteome</keyword>
<proteinExistence type="predicted"/>
<dbReference type="AlphaFoldDB" id="A0A1G6M6C5"/>
<evidence type="ECO:0000313" key="3">
    <source>
        <dbReference type="Proteomes" id="UP000199322"/>
    </source>
</evidence>
<dbReference type="STRING" id="28234.SAMN04488588_1244"/>
<dbReference type="RefSeq" id="WP_091403690.1">
    <property type="nucleotide sequence ID" value="NZ_FMYV01000004.1"/>
</dbReference>
<organism evidence="1 3">
    <name type="scientific">Geotoga petraea</name>
    <dbReference type="NCBI Taxonomy" id="28234"/>
    <lineage>
        <taxon>Bacteria</taxon>
        <taxon>Thermotogati</taxon>
        <taxon>Thermotogota</taxon>
        <taxon>Thermotogae</taxon>
        <taxon>Petrotogales</taxon>
        <taxon>Petrotogaceae</taxon>
        <taxon>Geotoga</taxon>
    </lineage>
</organism>
<dbReference type="EMBL" id="SRME01000004">
    <property type="protein sequence ID" value="TGG87495.1"/>
    <property type="molecule type" value="Genomic_DNA"/>
</dbReference>
<protein>
    <submittedName>
        <fullName evidence="1">Uncharacterized protein</fullName>
    </submittedName>
</protein>
<dbReference type="OrthoDB" id="47239at2"/>
<gene>
    <name evidence="2" type="ORF">E4650_07050</name>
    <name evidence="1" type="ORF">SAMN04488588_1244</name>
</gene>
<name>A0A1G6M6C5_9BACT</name>
<reference evidence="2 4" key="2">
    <citation type="submission" date="2019-04" db="EMBL/GenBank/DDBJ databases">
        <title>Draft genome sequence data and analysis of a Fermenting Bacterium, Geotoga petraea strain HO-Geo1, isolated from heavy-oil petroleum reservoir in Russia.</title>
        <authorList>
            <person name="Grouzdev D.S."/>
            <person name="Semenova E.M."/>
            <person name="Sokolova D.S."/>
            <person name="Tourova T.P."/>
            <person name="Poltaraus A.B."/>
            <person name="Nazina T.N."/>
        </authorList>
    </citation>
    <scope>NUCLEOTIDE SEQUENCE [LARGE SCALE GENOMIC DNA]</scope>
    <source>
        <strain evidence="2 4">HO-Geo1</strain>
    </source>
</reference>
<accession>A0A1G6M6C5</accession>
<dbReference type="Proteomes" id="UP000297288">
    <property type="component" value="Unassembled WGS sequence"/>
</dbReference>
<evidence type="ECO:0000313" key="1">
    <source>
        <dbReference type="EMBL" id="SDC50854.1"/>
    </source>
</evidence>
<reference evidence="1 3" key="1">
    <citation type="submission" date="2016-10" db="EMBL/GenBank/DDBJ databases">
        <authorList>
            <person name="de Groot N.N."/>
        </authorList>
    </citation>
    <scope>NUCLEOTIDE SEQUENCE [LARGE SCALE GENOMIC DNA]</scope>
    <source>
        <strain evidence="1 3">WG14</strain>
    </source>
</reference>